<dbReference type="GO" id="GO:0016491">
    <property type="term" value="F:oxidoreductase activity"/>
    <property type="evidence" value="ECO:0007669"/>
    <property type="project" value="UniProtKB-KW"/>
</dbReference>
<evidence type="ECO:0000256" key="1">
    <source>
        <dbReference type="ARBA" id="ARBA00007118"/>
    </source>
</evidence>
<dbReference type="CDD" id="cd02062">
    <property type="entry name" value="Nitro_FMN_reductase"/>
    <property type="match status" value="1"/>
</dbReference>
<proteinExistence type="inferred from homology"/>
<dbReference type="RefSeq" id="WP_091689426.1">
    <property type="nucleotide sequence ID" value="NZ_BAABFM010000075.1"/>
</dbReference>
<dbReference type="Proteomes" id="UP000198806">
    <property type="component" value="Unassembled WGS sequence"/>
</dbReference>
<accession>A0A1I5J9R9</accession>
<comment type="similarity">
    <text evidence="1">Belongs to the nitroreductase family.</text>
</comment>
<dbReference type="Pfam" id="PF00881">
    <property type="entry name" value="Nitroreductase"/>
    <property type="match status" value="1"/>
</dbReference>
<dbReference type="InterPro" id="IPR023312">
    <property type="entry name" value="Put_nitroreductase_C_bac"/>
</dbReference>
<protein>
    <submittedName>
        <fullName evidence="4">Nitroreductase</fullName>
    </submittedName>
</protein>
<dbReference type="STRING" id="1527.SAMN04489757_1748"/>
<keyword evidence="5" id="KW-1185">Reference proteome</keyword>
<feature type="domain" description="Nitroreductase" evidence="3">
    <location>
        <begin position="6"/>
        <end position="150"/>
    </location>
</feature>
<dbReference type="OrthoDB" id="9804207at2"/>
<name>A0A1I5J9R9_9FIRM</name>
<dbReference type="InterPro" id="IPR029479">
    <property type="entry name" value="Nitroreductase"/>
</dbReference>
<evidence type="ECO:0000259" key="3">
    <source>
        <dbReference type="Pfam" id="PF00881"/>
    </source>
</evidence>
<evidence type="ECO:0000313" key="5">
    <source>
        <dbReference type="Proteomes" id="UP000198806"/>
    </source>
</evidence>
<evidence type="ECO:0000256" key="2">
    <source>
        <dbReference type="ARBA" id="ARBA00023002"/>
    </source>
</evidence>
<reference evidence="4 5" key="1">
    <citation type="submission" date="2016-10" db="EMBL/GenBank/DDBJ databases">
        <authorList>
            <person name="de Groot N.N."/>
        </authorList>
    </citation>
    <scope>NUCLEOTIDE SEQUENCE [LARGE SCALE GENOMIC DNA]</scope>
    <source>
        <strain evidence="4 5">DSM 1283</strain>
    </source>
</reference>
<dbReference type="PANTHER" id="PTHR43673">
    <property type="entry name" value="NAD(P)H NITROREDUCTASE YDGI-RELATED"/>
    <property type="match status" value="1"/>
</dbReference>
<keyword evidence="2" id="KW-0560">Oxidoreductase</keyword>
<dbReference type="AlphaFoldDB" id="A0A1I5J9R9"/>
<evidence type="ECO:0000313" key="4">
    <source>
        <dbReference type="EMBL" id="SFO69614.1"/>
    </source>
</evidence>
<dbReference type="EMBL" id="FOWD01000074">
    <property type="protein sequence ID" value="SFO69614.1"/>
    <property type="molecule type" value="Genomic_DNA"/>
</dbReference>
<gene>
    <name evidence="4" type="ORF">SAMN04489757_1748</name>
</gene>
<dbReference type="Gene3D" id="3.40.109.10">
    <property type="entry name" value="NADH Oxidase"/>
    <property type="match status" value="1"/>
</dbReference>
<dbReference type="SUPFAM" id="SSF55469">
    <property type="entry name" value="FMN-dependent nitroreductase-like"/>
    <property type="match status" value="1"/>
</dbReference>
<dbReference type="InterPro" id="IPR000415">
    <property type="entry name" value="Nitroreductase-like"/>
</dbReference>
<organism evidence="4 5">
    <name type="scientific">Anaerocolumna aminovalerica</name>
    <dbReference type="NCBI Taxonomy" id="1527"/>
    <lineage>
        <taxon>Bacteria</taxon>
        <taxon>Bacillati</taxon>
        <taxon>Bacillota</taxon>
        <taxon>Clostridia</taxon>
        <taxon>Lachnospirales</taxon>
        <taxon>Lachnospiraceae</taxon>
        <taxon>Anaerocolumna</taxon>
    </lineage>
</organism>
<dbReference type="Gene3D" id="2.20.180.10">
    <property type="entry name" value="putative fmn-dependent nitroreductase like domains"/>
    <property type="match status" value="1"/>
</dbReference>
<dbReference type="PANTHER" id="PTHR43673:SF10">
    <property type="entry name" value="NADH DEHYDROGENASE_NAD(P)H NITROREDUCTASE XCC3605-RELATED"/>
    <property type="match status" value="1"/>
</dbReference>
<sequence>MIKDIIKKNRSYRRFYGEKAITMDQLRELVDLARLSPSMGNKQPLKYILVCEPETNEKVFEHLLWAGYLKEWPGPIPEERPTGYVVMLRDKSINKIPTPDEGICGQSILLGATEQGLGGCMIASFHKDKLTETLQVSDDYDIAIVIALGYPKEEVVIETVKEDGDIKYWRDENQVHHVPKRSLEELIIQEIK</sequence>